<accession>A0A1F5ZTF4</accession>
<comment type="caution">
    <text evidence="2">The sequence shown here is derived from an EMBL/GenBank/DDBJ whole genome shotgun (WGS) entry which is preliminary data.</text>
</comment>
<organism evidence="2 3">
    <name type="scientific">Candidatus Gottesmanbacteria bacterium RIFCSPHIGHO2_02_FULL_39_11</name>
    <dbReference type="NCBI Taxonomy" id="1798382"/>
    <lineage>
        <taxon>Bacteria</taxon>
        <taxon>Candidatus Gottesmaniibacteriota</taxon>
    </lineage>
</organism>
<reference evidence="2 3" key="1">
    <citation type="journal article" date="2016" name="Nat. Commun.">
        <title>Thousands of microbial genomes shed light on interconnected biogeochemical processes in an aquifer system.</title>
        <authorList>
            <person name="Anantharaman K."/>
            <person name="Brown C.T."/>
            <person name="Hug L.A."/>
            <person name="Sharon I."/>
            <person name="Castelle C.J."/>
            <person name="Probst A.J."/>
            <person name="Thomas B.C."/>
            <person name="Singh A."/>
            <person name="Wilkins M.J."/>
            <person name="Karaoz U."/>
            <person name="Brodie E.L."/>
            <person name="Williams K.H."/>
            <person name="Hubbard S.S."/>
            <person name="Banfield J.F."/>
        </authorList>
    </citation>
    <scope>NUCLEOTIDE SEQUENCE [LARGE SCALE GENOMIC DNA]</scope>
</reference>
<dbReference type="AlphaFoldDB" id="A0A1F5ZTF4"/>
<sequence>MKFYYVYILKSINHDFIYVGFTENLKLRLKQHNNKEELSTKYYALFELIHYEAYRNEKDAKRREQYLKTTKGKTTLRFMLKEYLIKKKQH</sequence>
<dbReference type="Pfam" id="PF01541">
    <property type="entry name" value="GIY-YIG"/>
    <property type="match status" value="1"/>
</dbReference>
<dbReference type="Gene3D" id="3.40.1440.10">
    <property type="entry name" value="GIY-YIG endonuclease"/>
    <property type="match status" value="1"/>
</dbReference>
<protein>
    <recommendedName>
        <fullName evidence="1">GIY-YIG domain-containing protein</fullName>
    </recommendedName>
</protein>
<proteinExistence type="predicted"/>
<dbReference type="SUPFAM" id="SSF82771">
    <property type="entry name" value="GIY-YIG endonuclease"/>
    <property type="match status" value="1"/>
</dbReference>
<dbReference type="InterPro" id="IPR000305">
    <property type="entry name" value="GIY-YIG_endonuc"/>
</dbReference>
<gene>
    <name evidence="2" type="ORF">A3D77_01815</name>
</gene>
<dbReference type="PROSITE" id="PS50164">
    <property type="entry name" value="GIY_YIG"/>
    <property type="match status" value="1"/>
</dbReference>
<dbReference type="EMBL" id="MFJL01000019">
    <property type="protein sequence ID" value="OGG15740.1"/>
    <property type="molecule type" value="Genomic_DNA"/>
</dbReference>
<evidence type="ECO:0000313" key="3">
    <source>
        <dbReference type="Proteomes" id="UP000176923"/>
    </source>
</evidence>
<evidence type="ECO:0000259" key="1">
    <source>
        <dbReference type="PROSITE" id="PS50164"/>
    </source>
</evidence>
<feature type="domain" description="GIY-YIG" evidence="1">
    <location>
        <begin position="2"/>
        <end position="77"/>
    </location>
</feature>
<dbReference type="Proteomes" id="UP000176923">
    <property type="component" value="Unassembled WGS sequence"/>
</dbReference>
<dbReference type="InterPro" id="IPR035901">
    <property type="entry name" value="GIY-YIG_endonuc_sf"/>
</dbReference>
<name>A0A1F5ZTF4_9BACT</name>
<evidence type="ECO:0000313" key="2">
    <source>
        <dbReference type="EMBL" id="OGG15740.1"/>
    </source>
</evidence>